<comment type="caution">
    <text evidence="3">The sequence shown here is derived from an EMBL/GenBank/DDBJ whole genome shotgun (WGS) entry which is preliminary data.</text>
</comment>
<proteinExistence type="inferred from homology"/>
<dbReference type="PANTHER" id="PTHR16166">
    <property type="entry name" value="VACUOLAR PROTEIN SORTING-ASSOCIATED PROTEIN VPS13"/>
    <property type="match status" value="1"/>
</dbReference>
<name>A0A8H7Q6U7_MORIS</name>
<sequence>SGVAELFYEPYQGVIMSDRPQDLGIGVARGVGGFFKKSVFGFSDSFSKVTGSIGKGLAVATMDRKFQDRRRANMTRNRPKHAMYGVTQGVNQFGTSVASGVAGLVKRPVEGANEEGVTGFVTGFGKGLVGVVTKPVVGMFDLANNVSQGVRNTTTIFDVNDIDRFRLPRYIASDGILRPYSQREALGQSWLKDLQNGKFFNEVYVSHCMLTTNELAAMLTNSRIMVINARKSTLEWQEHFSDIDTIQYRETGIVIMLRNTRSERFIPIPEITTCKWFFSKIEDAVAQWGEQQNLEL</sequence>
<protein>
    <recommendedName>
        <fullName evidence="2">Intermembrane lipid transfer protein VPS13-like C-terminal domain-containing protein</fullName>
    </recommendedName>
</protein>
<evidence type="ECO:0000256" key="1">
    <source>
        <dbReference type="ARBA" id="ARBA00006545"/>
    </source>
</evidence>
<dbReference type="GO" id="GO:0045053">
    <property type="term" value="P:protein retention in Golgi apparatus"/>
    <property type="evidence" value="ECO:0007669"/>
    <property type="project" value="TreeGrafter"/>
</dbReference>
<dbReference type="GO" id="GO:0045324">
    <property type="term" value="P:late endosome to vacuole transport"/>
    <property type="evidence" value="ECO:0007669"/>
    <property type="project" value="TreeGrafter"/>
</dbReference>
<reference evidence="3" key="1">
    <citation type="submission" date="2020-12" db="EMBL/GenBank/DDBJ databases">
        <title>Metabolic potential, ecology and presence of endohyphal bacteria is reflected in genomic diversity of Mucoromycotina.</title>
        <authorList>
            <person name="Muszewska A."/>
            <person name="Okrasinska A."/>
            <person name="Steczkiewicz K."/>
            <person name="Drgas O."/>
            <person name="Orlowska M."/>
            <person name="Perlinska-Lenart U."/>
            <person name="Aleksandrzak-Piekarczyk T."/>
            <person name="Szatraj K."/>
            <person name="Zielenkiewicz U."/>
            <person name="Pilsyk S."/>
            <person name="Malc E."/>
            <person name="Mieczkowski P."/>
            <person name="Kruszewska J.S."/>
            <person name="Biernat P."/>
            <person name="Pawlowska J."/>
        </authorList>
    </citation>
    <scope>NUCLEOTIDE SEQUENCE</scope>
    <source>
        <strain evidence="3">WA0000067209</strain>
    </source>
</reference>
<dbReference type="GO" id="GO:0006623">
    <property type="term" value="P:protein targeting to vacuole"/>
    <property type="evidence" value="ECO:0007669"/>
    <property type="project" value="TreeGrafter"/>
</dbReference>
<dbReference type="AlphaFoldDB" id="A0A8H7Q6U7"/>
<evidence type="ECO:0000259" key="2">
    <source>
        <dbReference type="Pfam" id="PF25037"/>
    </source>
</evidence>
<dbReference type="OrthoDB" id="428159at2759"/>
<feature type="domain" description="Intermembrane lipid transfer protein VPS13-like C-terminal" evidence="2">
    <location>
        <begin position="166"/>
        <end position="269"/>
    </location>
</feature>
<feature type="non-terminal residue" evidence="3">
    <location>
        <position position="1"/>
    </location>
</feature>
<dbReference type="Proteomes" id="UP000654370">
    <property type="component" value="Unassembled WGS sequence"/>
</dbReference>
<organism evidence="3 4">
    <name type="scientific">Mortierella isabellina</name>
    <name type="common">Filamentous fungus</name>
    <name type="synonym">Umbelopsis isabellina</name>
    <dbReference type="NCBI Taxonomy" id="91625"/>
    <lineage>
        <taxon>Eukaryota</taxon>
        <taxon>Fungi</taxon>
        <taxon>Fungi incertae sedis</taxon>
        <taxon>Mucoromycota</taxon>
        <taxon>Mucoromycotina</taxon>
        <taxon>Umbelopsidomycetes</taxon>
        <taxon>Umbelopsidales</taxon>
        <taxon>Umbelopsidaceae</taxon>
        <taxon>Umbelopsis</taxon>
    </lineage>
</organism>
<dbReference type="Pfam" id="PF25037">
    <property type="entry name" value="VPS13_C"/>
    <property type="match status" value="1"/>
</dbReference>
<accession>A0A8H7Q6U7</accession>
<evidence type="ECO:0000313" key="3">
    <source>
        <dbReference type="EMBL" id="KAG2186184.1"/>
    </source>
</evidence>
<dbReference type="InterPro" id="IPR026847">
    <property type="entry name" value="VPS13"/>
</dbReference>
<dbReference type="PANTHER" id="PTHR16166:SF93">
    <property type="entry name" value="INTERMEMBRANE LIPID TRANSFER PROTEIN VPS13"/>
    <property type="match status" value="1"/>
</dbReference>
<evidence type="ECO:0000313" key="4">
    <source>
        <dbReference type="Proteomes" id="UP000654370"/>
    </source>
</evidence>
<gene>
    <name evidence="3" type="ORF">INT43_002622</name>
</gene>
<dbReference type="GO" id="GO:0007005">
    <property type="term" value="P:mitochondrion organization"/>
    <property type="evidence" value="ECO:0007669"/>
    <property type="project" value="TreeGrafter"/>
</dbReference>
<comment type="similarity">
    <text evidence="1">Belongs to the VPS13 family.</text>
</comment>
<keyword evidence="4" id="KW-1185">Reference proteome</keyword>
<dbReference type="EMBL" id="JAEPQZ010000001">
    <property type="protein sequence ID" value="KAG2186184.1"/>
    <property type="molecule type" value="Genomic_DNA"/>
</dbReference>
<dbReference type="InterPro" id="IPR056748">
    <property type="entry name" value="VPS13-like_C"/>
</dbReference>